<dbReference type="RefSeq" id="WP_136574534.1">
    <property type="nucleotide sequence ID" value="NZ_STFG01000022.1"/>
</dbReference>
<dbReference type="Proteomes" id="UP000308917">
    <property type="component" value="Unassembled WGS sequence"/>
</dbReference>
<dbReference type="InterPro" id="IPR040853">
    <property type="entry name" value="RapA2_cadherin-like"/>
</dbReference>
<feature type="domain" description="RapA2 cadherin-like" evidence="1">
    <location>
        <begin position="441"/>
        <end position="512"/>
    </location>
</feature>
<evidence type="ECO:0000313" key="3">
    <source>
        <dbReference type="Proteomes" id="UP000308917"/>
    </source>
</evidence>
<gene>
    <name evidence="2" type="ORF">E9531_14725</name>
</gene>
<reference evidence="2 3" key="1">
    <citation type="journal article" date="2015" name="Antonie Van Leeuwenhoek">
        <title>Lampropedia puyangensis sp. nov., isolated from symptomatic bark of Populus ? euramericana canker and emended description of Lampropedia hyalina (Ehrenberg 1832) Lee et al. 2004.</title>
        <authorList>
            <person name="Li Y."/>
            <person name="Wang T."/>
            <person name="Piao C.G."/>
            <person name="Wang L.F."/>
            <person name="Tian G.Z."/>
            <person name="Zhu T.H."/>
            <person name="Guo M.W."/>
        </authorList>
    </citation>
    <scope>NUCLEOTIDE SEQUENCE [LARGE SCALE GENOMIC DNA]</scope>
    <source>
        <strain evidence="2 3">2-bin</strain>
    </source>
</reference>
<dbReference type="EMBL" id="STFG01000022">
    <property type="protein sequence ID" value="THT98250.1"/>
    <property type="molecule type" value="Genomic_DNA"/>
</dbReference>
<protein>
    <recommendedName>
        <fullName evidence="1">RapA2 cadherin-like domain-containing protein</fullName>
    </recommendedName>
</protein>
<feature type="domain" description="RapA2 cadherin-like" evidence="1">
    <location>
        <begin position="202"/>
        <end position="270"/>
    </location>
</feature>
<evidence type="ECO:0000313" key="2">
    <source>
        <dbReference type="EMBL" id="THT98250.1"/>
    </source>
</evidence>
<dbReference type="AlphaFoldDB" id="A0A4S8EVB6"/>
<dbReference type="Pfam" id="PF17803">
    <property type="entry name" value="Cadherin_4"/>
    <property type="match status" value="2"/>
</dbReference>
<proteinExistence type="predicted"/>
<comment type="caution">
    <text evidence="2">The sequence shown here is derived from an EMBL/GenBank/DDBJ whole genome shotgun (WGS) entry which is preliminary data.</text>
</comment>
<dbReference type="OrthoDB" id="6091599at2"/>
<evidence type="ECO:0000259" key="1">
    <source>
        <dbReference type="Pfam" id="PF17803"/>
    </source>
</evidence>
<accession>A0A4S8EVB6</accession>
<sequence>MAALAMAVAIQAVANPLPIHISSSSASADTGVSNSGFNAAPQTIYPTLWEDLSKDAPVVTLTATNPTFTENGAAVTLFSNVAANTNDSGQAFTGAQFTVSNVAGSSEYLTIHGVNIALINGNSVSLGSGYGTASVSLSGGMASITLSGATLSNAEMSSLLSGMTYGNSSDDPGSATRTVTLTQLTDSGSSDNTVSTSISSAVTVVPVNDAPVIEQTSVNRYLSEDTALRFSASDFGFKDVDSGDTLQSITIVEAPNAGRLFIDANGNGVYDSGDTLLGNGAVVSVANIVKLTFRPLENASGSPYAFFTWSVSDGTASSANVGTMTFHVIAVDRAPTISAEASLPVKEDTPAPINQISFHDVDSTQGTVIFSVGSGNLSAMSFNGVTVGGTSKALTLTGILTDINAFIANDHLLYNPAANASGDVTLTINVNTGSVSDATTTMTLQVQAVNDAPVVSVPGAQTTKQNEVLAFNTLKGNAISVSDPDAGSSNVIVILNSVNGTMSLTAAGGVSFLTGDGVDDTSIRMQGTLADLNTTLQSLTFKPTTGFLGNAQMSIQTNDNGNSGSGGAKTDFDLILITVVPANPVVTSVSAQGLDRTVKIGDEVLISMTWDQVVNVDTAGGTPSLLLETGLVDREAVYVDGSGSNTLVFKYTVQAGDISADLDFQSTAALQMNGAVISNNASDLAVLTLPTVGGADSLGGRSNIVVDGVAPVVTSVSVPVDGTYKAGESLDFTVHFSENIVVDTTGGIPRIAVTLDTGGTVYAEYINGSSSSALVFRMTVVNGQRDTDGITLGTSLVANGATLQDEAGNSALLLLNSVAATDQILIAAANVEIAPVPLGSAPAQALLVLSLSLLALRRIRRAQQG</sequence>
<organism evidence="2 3">
    <name type="scientific">Lampropedia puyangensis</name>
    <dbReference type="NCBI Taxonomy" id="1330072"/>
    <lineage>
        <taxon>Bacteria</taxon>
        <taxon>Pseudomonadati</taxon>
        <taxon>Pseudomonadota</taxon>
        <taxon>Betaproteobacteria</taxon>
        <taxon>Burkholderiales</taxon>
        <taxon>Comamonadaceae</taxon>
        <taxon>Lampropedia</taxon>
    </lineage>
</organism>
<keyword evidence="3" id="KW-1185">Reference proteome</keyword>
<name>A0A4S8EVB6_9BURK</name>